<reference evidence="1 2" key="1">
    <citation type="submission" date="2021-03" db="EMBL/GenBank/DDBJ databases">
        <title>Antimicrobial resistance genes in bacteria isolated from Japanese honey, and their potential for conferring macrolide and lincosamide resistance in the American foulbrood pathogen Paenibacillus larvae.</title>
        <authorList>
            <person name="Okamoto M."/>
            <person name="Kumagai M."/>
            <person name="Kanamori H."/>
            <person name="Takamatsu D."/>
        </authorList>
    </citation>
    <scope>NUCLEOTIDE SEQUENCE [LARGE SCALE GENOMIC DNA]</scope>
    <source>
        <strain evidence="1 2">J42TS3</strain>
    </source>
</reference>
<evidence type="ECO:0000313" key="1">
    <source>
        <dbReference type="EMBL" id="GIP52621.1"/>
    </source>
</evidence>
<protein>
    <recommendedName>
        <fullName evidence="3">Peptidase MA-like domain-containing protein</fullName>
    </recommendedName>
</protein>
<keyword evidence="2" id="KW-1185">Reference proteome</keyword>
<dbReference type="RefSeq" id="WP_213654379.1">
    <property type="nucleotide sequence ID" value="NZ_BOSL01000004.1"/>
</dbReference>
<sequence length="255" mass="29574">MRYKGAALGVLLLLGISAFFLFPKNTHKDLILIQETEHGLFYSPTNDSETTQMIDILALEFDAHYTRLSTMFHFESERKLPVHVYPDYEAFRKMIGRDTEGTYDARDKTIKVYTPVNLENPNTRKAFTDQITHELVHAVIQQVNPKVGRTKWLDEGTAYYASNQFEAEFESKLLFGSAFLDFPDLEQFQRSDYFNKAGGAAYFYSGTLIDYIIDEYGIDALNEIIRKPNRMEKILNTSLEELYAEWKSRLQNPED</sequence>
<gene>
    <name evidence="1" type="ORF">J42TS3_16560</name>
</gene>
<evidence type="ECO:0008006" key="3">
    <source>
        <dbReference type="Google" id="ProtNLM"/>
    </source>
</evidence>
<comment type="caution">
    <text evidence="1">The sequence shown here is derived from an EMBL/GenBank/DDBJ whole genome shotgun (WGS) entry which is preliminary data.</text>
</comment>
<name>A0ABQ4M9F0_9BACL</name>
<proteinExistence type="predicted"/>
<dbReference type="EMBL" id="BOSL01000004">
    <property type="protein sequence ID" value="GIP52621.1"/>
    <property type="molecule type" value="Genomic_DNA"/>
</dbReference>
<organism evidence="1 2">
    <name type="scientific">Paenibacillus vini</name>
    <dbReference type="NCBI Taxonomy" id="1476024"/>
    <lineage>
        <taxon>Bacteria</taxon>
        <taxon>Bacillati</taxon>
        <taxon>Bacillota</taxon>
        <taxon>Bacilli</taxon>
        <taxon>Bacillales</taxon>
        <taxon>Paenibacillaceae</taxon>
        <taxon>Paenibacillus</taxon>
    </lineage>
</organism>
<accession>A0ABQ4M9F0</accession>
<evidence type="ECO:0000313" key="2">
    <source>
        <dbReference type="Proteomes" id="UP000679992"/>
    </source>
</evidence>
<dbReference type="Proteomes" id="UP000679992">
    <property type="component" value="Unassembled WGS sequence"/>
</dbReference>